<dbReference type="GO" id="GO:0016887">
    <property type="term" value="F:ATP hydrolysis activity"/>
    <property type="evidence" value="ECO:0007669"/>
    <property type="project" value="InterPro"/>
</dbReference>
<protein>
    <submittedName>
        <fullName evidence="8">ABC transporter ATP-binding protein</fullName>
    </submittedName>
</protein>
<gene>
    <name evidence="8" type="ORF">ENT82_04575</name>
    <name evidence="7" type="ORF">ENU43_04585</name>
</gene>
<evidence type="ECO:0000256" key="1">
    <source>
        <dbReference type="ARBA" id="ARBA00005417"/>
    </source>
</evidence>
<dbReference type="GO" id="GO:0015658">
    <property type="term" value="F:branched-chain amino acid transmembrane transporter activity"/>
    <property type="evidence" value="ECO:0007669"/>
    <property type="project" value="TreeGrafter"/>
</dbReference>
<feature type="domain" description="ABC transporter" evidence="6">
    <location>
        <begin position="4"/>
        <end position="236"/>
    </location>
</feature>
<dbReference type="InterPro" id="IPR003593">
    <property type="entry name" value="AAA+_ATPase"/>
</dbReference>
<keyword evidence="5" id="KW-0029">Amino-acid transport</keyword>
<dbReference type="InterPro" id="IPR017871">
    <property type="entry name" value="ABC_transporter-like_CS"/>
</dbReference>
<keyword evidence="3" id="KW-0547">Nucleotide-binding</keyword>
<sequence>MTLLETKALNAGYGPLQILWNIDFKVDEKSVTALIGANGAGKTTLIKVLTGLLKPYSGQVFFKGVDVTGYPAHRMKQMGVSLVPEGRRLFPNLTVMDNLLMGAYMLRQKDEFEKRLELVLELFPVLKERRNQPARLLSGGEAQMLAIARALITPSDLLIVDEPSSGLAPKLVDLIFKKLEELHETGLTILVVDQFVERALSISDTAYVMENGKIAIQGPSTEVANNEHLKKTYLGL</sequence>
<keyword evidence="2" id="KW-0813">Transport</keyword>
<evidence type="ECO:0000256" key="4">
    <source>
        <dbReference type="ARBA" id="ARBA00022840"/>
    </source>
</evidence>
<dbReference type="EMBL" id="DTCM01000061">
    <property type="protein sequence ID" value="HGL40925.1"/>
    <property type="molecule type" value="Genomic_DNA"/>
</dbReference>
<dbReference type="PROSITE" id="PS50893">
    <property type="entry name" value="ABC_TRANSPORTER_2"/>
    <property type="match status" value="1"/>
</dbReference>
<evidence type="ECO:0000313" key="8">
    <source>
        <dbReference type="EMBL" id="HGN90384.1"/>
    </source>
</evidence>
<evidence type="ECO:0000256" key="5">
    <source>
        <dbReference type="ARBA" id="ARBA00022970"/>
    </source>
</evidence>
<dbReference type="InterPro" id="IPR052156">
    <property type="entry name" value="BCAA_Transport_ATP-bd_LivF"/>
</dbReference>
<evidence type="ECO:0000256" key="3">
    <source>
        <dbReference type="ARBA" id="ARBA00022741"/>
    </source>
</evidence>
<dbReference type="AlphaFoldDB" id="A0A7C4DZS6"/>
<proteinExistence type="inferred from homology"/>
<dbReference type="EMBL" id="DTAD01000045">
    <property type="protein sequence ID" value="HGN90384.1"/>
    <property type="molecule type" value="Genomic_DNA"/>
</dbReference>
<dbReference type="SMART" id="SM00382">
    <property type="entry name" value="AAA"/>
    <property type="match status" value="1"/>
</dbReference>
<keyword evidence="4 8" id="KW-0067">ATP-binding</keyword>
<reference evidence="8" key="1">
    <citation type="journal article" date="2020" name="mSystems">
        <title>Genome- and Community-Level Interaction Insights into Carbon Utilization and Element Cycling Functions of Hydrothermarchaeota in Hydrothermal Sediment.</title>
        <authorList>
            <person name="Zhou Z."/>
            <person name="Liu Y."/>
            <person name="Xu W."/>
            <person name="Pan J."/>
            <person name="Luo Z.H."/>
            <person name="Li M."/>
        </authorList>
    </citation>
    <scope>NUCLEOTIDE SEQUENCE [LARGE SCALE GENOMIC DNA]</scope>
    <source>
        <strain evidence="8">SpSt-613</strain>
        <strain evidence="7">SpSt-669</strain>
    </source>
</reference>
<dbReference type="InterPro" id="IPR027417">
    <property type="entry name" value="P-loop_NTPase"/>
</dbReference>
<dbReference type="SUPFAM" id="SSF52540">
    <property type="entry name" value="P-loop containing nucleoside triphosphate hydrolases"/>
    <property type="match status" value="1"/>
</dbReference>
<dbReference type="PROSITE" id="PS00211">
    <property type="entry name" value="ABC_TRANSPORTER_1"/>
    <property type="match status" value="1"/>
</dbReference>
<evidence type="ECO:0000313" key="7">
    <source>
        <dbReference type="EMBL" id="HGL40925.1"/>
    </source>
</evidence>
<dbReference type="GO" id="GO:0005524">
    <property type="term" value="F:ATP binding"/>
    <property type="evidence" value="ECO:0007669"/>
    <property type="project" value="UniProtKB-KW"/>
</dbReference>
<dbReference type="PANTHER" id="PTHR43820">
    <property type="entry name" value="HIGH-AFFINITY BRANCHED-CHAIN AMINO ACID TRANSPORT ATP-BINDING PROTEIN LIVF"/>
    <property type="match status" value="1"/>
</dbReference>
<dbReference type="PANTHER" id="PTHR43820:SF4">
    <property type="entry name" value="HIGH-AFFINITY BRANCHED-CHAIN AMINO ACID TRANSPORT ATP-BINDING PROTEIN LIVF"/>
    <property type="match status" value="1"/>
</dbReference>
<organism evidence="8">
    <name type="scientific">Caldiarchaeum subterraneum</name>
    <dbReference type="NCBI Taxonomy" id="311458"/>
    <lineage>
        <taxon>Archaea</taxon>
        <taxon>Nitrososphaerota</taxon>
        <taxon>Candidatus Caldarchaeales</taxon>
        <taxon>Candidatus Caldarchaeaceae</taxon>
        <taxon>Candidatus Caldarchaeum</taxon>
    </lineage>
</organism>
<comment type="similarity">
    <text evidence="1">Belongs to the ABC transporter superfamily.</text>
</comment>
<name>A0A7C4DZS6_CALS0</name>
<dbReference type="InterPro" id="IPR003439">
    <property type="entry name" value="ABC_transporter-like_ATP-bd"/>
</dbReference>
<evidence type="ECO:0000259" key="6">
    <source>
        <dbReference type="PROSITE" id="PS50893"/>
    </source>
</evidence>
<dbReference type="Pfam" id="PF00005">
    <property type="entry name" value="ABC_tran"/>
    <property type="match status" value="1"/>
</dbReference>
<accession>A0A7C4DZS6</accession>
<comment type="caution">
    <text evidence="8">The sequence shown here is derived from an EMBL/GenBank/DDBJ whole genome shotgun (WGS) entry which is preliminary data.</text>
</comment>
<evidence type="ECO:0000256" key="2">
    <source>
        <dbReference type="ARBA" id="ARBA00022448"/>
    </source>
</evidence>
<dbReference type="Gene3D" id="3.40.50.300">
    <property type="entry name" value="P-loop containing nucleotide triphosphate hydrolases"/>
    <property type="match status" value="1"/>
</dbReference>
<dbReference type="CDD" id="cd03224">
    <property type="entry name" value="ABC_TM1139_LivF_branched"/>
    <property type="match status" value="1"/>
</dbReference>
<dbReference type="GO" id="GO:0015807">
    <property type="term" value="P:L-amino acid transport"/>
    <property type="evidence" value="ECO:0007669"/>
    <property type="project" value="TreeGrafter"/>
</dbReference>